<dbReference type="RefSeq" id="WP_124872501.1">
    <property type="nucleotide sequence ID" value="NZ_RQJO01000007.1"/>
</dbReference>
<protein>
    <recommendedName>
        <fullName evidence="4">DUF4402 domain-containing protein</fullName>
    </recommendedName>
</protein>
<keyword evidence="1" id="KW-0732">Signal</keyword>
<evidence type="ECO:0000256" key="1">
    <source>
        <dbReference type="SAM" id="SignalP"/>
    </source>
</evidence>
<evidence type="ECO:0008006" key="4">
    <source>
        <dbReference type="Google" id="ProtNLM"/>
    </source>
</evidence>
<name>A0A3P1C2G5_9BACT</name>
<reference evidence="2 3" key="1">
    <citation type="submission" date="2018-11" db="EMBL/GenBank/DDBJ databases">
        <authorList>
            <person name="Zhou Z."/>
            <person name="Wang G."/>
        </authorList>
    </citation>
    <scope>NUCLEOTIDE SEQUENCE [LARGE SCALE GENOMIC DNA]</scope>
    <source>
        <strain evidence="2 3">KCTC52004</strain>
    </source>
</reference>
<gene>
    <name evidence="2" type="ORF">EHT25_06565</name>
</gene>
<feature type="signal peptide" evidence="1">
    <location>
        <begin position="1"/>
        <end position="19"/>
    </location>
</feature>
<evidence type="ECO:0000313" key="2">
    <source>
        <dbReference type="EMBL" id="RRB07439.1"/>
    </source>
</evidence>
<proteinExistence type="predicted"/>
<dbReference type="Proteomes" id="UP000271925">
    <property type="component" value="Unassembled WGS sequence"/>
</dbReference>
<dbReference type="EMBL" id="RQJO01000007">
    <property type="protein sequence ID" value="RRB07439.1"/>
    <property type="molecule type" value="Genomic_DNA"/>
</dbReference>
<organism evidence="2 3">
    <name type="scientific">Larkinella rosea</name>
    <dbReference type="NCBI Taxonomy" id="2025312"/>
    <lineage>
        <taxon>Bacteria</taxon>
        <taxon>Pseudomonadati</taxon>
        <taxon>Bacteroidota</taxon>
        <taxon>Cytophagia</taxon>
        <taxon>Cytophagales</taxon>
        <taxon>Spirosomataceae</taxon>
        <taxon>Larkinella</taxon>
    </lineage>
</organism>
<accession>A0A3P1C2G5</accession>
<evidence type="ECO:0000313" key="3">
    <source>
        <dbReference type="Proteomes" id="UP000271925"/>
    </source>
</evidence>
<sequence length="204" mass="21528">MKSLVYITLLLTAMVISDACQTKDPIPLAPAGAVAVAKVNAAKAYFDVTNLATTEFEFQLSGEDFGQGVGVKAIEVWVGLNSPKIALAASMTACGNGVGCLYPSGALGPLPSRLVATDKLWKTFSTLPATVSIKASEAAAAVGVATTSLLLNDTFQLKFVVQTNDGRRFDAFHDGICDETRGQVGDCRLVIRVDNKKALYQPLK</sequence>
<comment type="caution">
    <text evidence="2">The sequence shown here is derived from an EMBL/GenBank/DDBJ whole genome shotgun (WGS) entry which is preliminary data.</text>
</comment>
<keyword evidence="3" id="KW-1185">Reference proteome</keyword>
<dbReference type="AlphaFoldDB" id="A0A3P1C2G5"/>
<dbReference type="OrthoDB" id="649906at2"/>
<feature type="chain" id="PRO_5018148341" description="DUF4402 domain-containing protein" evidence="1">
    <location>
        <begin position="20"/>
        <end position="204"/>
    </location>
</feature>